<feature type="signal peptide" evidence="1">
    <location>
        <begin position="1"/>
        <end position="18"/>
    </location>
</feature>
<dbReference type="PANTHER" id="PTHR10751">
    <property type="entry name" value="GUANYLATE BINDING PROTEIN"/>
    <property type="match status" value="1"/>
</dbReference>
<evidence type="ECO:0000313" key="3">
    <source>
        <dbReference type="EMBL" id="CAJ0572203.1"/>
    </source>
</evidence>
<keyword evidence="1" id="KW-0732">Signal</keyword>
<feature type="domain" description="Guanylate-binding protein N-terminal" evidence="2">
    <location>
        <begin position="31"/>
        <end position="177"/>
    </location>
</feature>
<dbReference type="EMBL" id="CATQJA010002592">
    <property type="protein sequence ID" value="CAJ0572203.1"/>
    <property type="molecule type" value="Genomic_DNA"/>
</dbReference>
<dbReference type="InterPro" id="IPR027417">
    <property type="entry name" value="P-loop_NTPase"/>
</dbReference>
<reference evidence="3" key="1">
    <citation type="submission" date="2023-06" db="EMBL/GenBank/DDBJ databases">
        <authorList>
            <person name="Delattre M."/>
        </authorList>
    </citation>
    <scope>NUCLEOTIDE SEQUENCE</scope>
    <source>
        <strain evidence="3">AF72</strain>
    </source>
</reference>
<dbReference type="GO" id="GO:0005525">
    <property type="term" value="F:GTP binding"/>
    <property type="evidence" value="ECO:0007669"/>
    <property type="project" value="InterPro"/>
</dbReference>
<feature type="non-terminal residue" evidence="3">
    <location>
        <position position="470"/>
    </location>
</feature>
<keyword evidence="4" id="KW-1185">Reference proteome</keyword>
<evidence type="ECO:0000256" key="1">
    <source>
        <dbReference type="SAM" id="SignalP"/>
    </source>
</evidence>
<gene>
    <name evidence="3" type="ORF">MSPICULIGERA_LOCUS10595</name>
</gene>
<evidence type="ECO:0000259" key="2">
    <source>
        <dbReference type="Pfam" id="PF02263"/>
    </source>
</evidence>
<proteinExistence type="predicted"/>
<evidence type="ECO:0000313" key="4">
    <source>
        <dbReference type="Proteomes" id="UP001177023"/>
    </source>
</evidence>
<protein>
    <recommendedName>
        <fullName evidence="2">Guanylate-binding protein N-terminal domain-containing protein</fullName>
    </recommendedName>
</protein>
<name>A0AA36FXX2_9BILA</name>
<dbReference type="AlphaFoldDB" id="A0AA36FXX2"/>
<sequence>MVLKGAIPLFLFVACLDAGIRPLITVSDADQVGLNKDTLKHLVKQIGDLPVAVIATSGKFRGGKSFFGNVFMDRFRAGAKPYGLDTIIGGSDGIPFRHQRKGHTKGINVWSDVKYAEYPNGKRIAIIYLDCQGTFDTDAERAVTAILFTISEMLSSTLIFNVQNRLDAQDLEVLHEFNMYAKGEGQQIGQNFFVLIRDSTENPGLATDYLETLRNPDSKTLDHVDGAFSAFTRVEAWAVPRPADALLRANFSIRAGDCGAKFLKHIVGFADHVVRTMEPKKVMCTDLNGPLFGQYVEEVVKTVSKNVRAGMRSAPEALKAAQFAAAEAIAFQSFEKAVSSFDVGGTELAKLLEMLDQAYLAAFEVYKSQPRFGSTAEKQAALEEFNAKTMTLRKKLAEELQLRKKAHSMEKKIEDLESYSWRDALTDIFLLSNMIQQGVGLPVKMEQAKDTFEKAKDFVKVTAKAWKLDL</sequence>
<dbReference type="Proteomes" id="UP001177023">
    <property type="component" value="Unassembled WGS sequence"/>
</dbReference>
<dbReference type="GO" id="GO:0003924">
    <property type="term" value="F:GTPase activity"/>
    <property type="evidence" value="ECO:0007669"/>
    <property type="project" value="InterPro"/>
</dbReference>
<dbReference type="PROSITE" id="PS51257">
    <property type="entry name" value="PROKAR_LIPOPROTEIN"/>
    <property type="match status" value="1"/>
</dbReference>
<dbReference type="Pfam" id="PF02263">
    <property type="entry name" value="GBP"/>
    <property type="match status" value="1"/>
</dbReference>
<comment type="caution">
    <text evidence="3">The sequence shown here is derived from an EMBL/GenBank/DDBJ whole genome shotgun (WGS) entry which is preliminary data.</text>
</comment>
<organism evidence="3 4">
    <name type="scientific">Mesorhabditis spiculigera</name>
    <dbReference type="NCBI Taxonomy" id="96644"/>
    <lineage>
        <taxon>Eukaryota</taxon>
        <taxon>Metazoa</taxon>
        <taxon>Ecdysozoa</taxon>
        <taxon>Nematoda</taxon>
        <taxon>Chromadorea</taxon>
        <taxon>Rhabditida</taxon>
        <taxon>Rhabditina</taxon>
        <taxon>Rhabditomorpha</taxon>
        <taxon>Rhabditoidea</taxon>
        <taxon>Rhabditidae</taxon>
        <taxon>Mesorhabditinae</taxon>
        <taxon>Mesorhabditis</taxon>
    </lineage>
</organism>
<dbReference type="SUPFAM" id="SSF52540">
    <property type="entry name" value="P-loop containing nucleoside triphosphate hydrolases"/>
    <property type="match status" value="1"/>
</dbReference>
<dbReference type="InterPro" id="IPR015894">
    <property type="entry name" value="Guanylate-bd_N"/>
</dbReference>
<dbReference type="Gene3D" id="3.40.50.300">
    <property type="entry name" value="P-loop containing nucleotide triphosphate hydrolases"/>
    <property type="match status" value="1"/>
</dbReference>
<accession>A0AA36FXX2</accession>
<feature type="chain" id="PRO_5041293461" description="Guanylate-binding protein N-terminal domain-containing protein" evidence="1">
    <location>
        <begin position="19"/>
        <end position="470"/>
    </location>
</feature>